<keyword evidence="1" id="KW-1133">Transmembrane helix</keyword>
<evidence type="ECO:0000313" key="3">
    <source>
        <dbReference type="Proteomes" id="UP001262410"/>
    </source>
</evidence>
<reference evidence="2 3" key="1">
    <citation type="submission" date="2023-07" db="EMBL/GenBank/DDBJ databases">
        <title>Sorghum-associated microbial communities from plants grown in Nebraska, USA.</title>
        <authorList>
            <person name="Schachtman D."/>
        </authorList>
    </citation>
    <scope>NUCLEOTIDE SEQUENCE [LARGE SCALE GENOMIC DNA]</scope>
    <source>
        <strain evidence="2 3">584</strain>
    </source>
</reference>
<evidence type="ECO:0000256" key="1">
    <source>
        <dbReference type="SAM" id="Phobius"/>
    </source>
</evidence>
<feature type="transmembrane region" description="Helical" evidence="1">
    <location>
        <begin position="23"/>
        <end position="43"/>
    </location>
</feature>
<comment type="caution">
    <text evidence="2">The sequence shown here is derived from an EMBL/GenBank/DDBJ whole genome shotgun (WGS) entry which is preliminary data.</text>
</comment>
<keyword evidence="3" id="KW-1185">Reference proteome</keyword>
<name>A0ABU1JLF9_9PROT</name>
<gene>
    <name evidence="2" type="ORF">E9232_000886</name>
</gene>
<feature type="transmembrane region" description="Helical" evidence="1">
    <location>
        <begin position="63"/>
        <end position="80"/>
    </location>
</feature>
<keyword evidence="1" id="KW-0812">Transmembrane</keyword>
<sequence length="90" mass="9316">MATHITGTHQGSPVTAGLGAADWLSLAAAPTFAVMALLTPGLGGMPDICSVAPNASPLSGMVPMYWLMAAFHLAPWLKLASRRRSGARRS</sequence>
<evidence type="ECO:0000313" key="2">
    <source>
        <dbReference type="EMBL" id="MDR6288379.1"/>
    </source>
</evidence>
<accession>A0ABU1JLF9</accession>
<keyword evidence="1" id="KW-0472">Membrane</keyword>
<protein>
    <submittedName>
        <fullName evidence="2">Uncharacterized protein</fullName>
    </submittedName>
</protein>
<organism evidence="2 3">
    <name type="scientific">Inquilinus ginsengisoli</name>
    <dbReference type="NCBI Taxonomy" id="363840"/>
    <lineage>
        <taxon>Bacteria</taxon>
        <taxon>Pseudomonadati</taxon>
        <taxon>Pseudomonadota</taxon>
        <taxon>Alphaproteobacteria</taxon>
        <taxon>Rhodospirillales</taxon>
        <taxon>Rhodospirillaceae</taxon>
        <taxon>Inquilinus</taxon>
    </lineage>
</organism>
<dbReference type="Proteomes" id="UP001262410">
    <property type="component" value="Unassembled WGS sequence"/>
</dbReference>
<dbReference type="RefSeq" id="WP_309792375.1">
    <property type="nucleotide sequence ID" value="NZ_JAVDPW010000002.1"/>
</dbReference>
<proteinExistence type="predicted"/>
<dbReference type="EMBL" id="JAVDPW010000002">
    <property type="protein sequence ID" value="MDR6288379.1"/>
    <property type="molecule type" value="Genomic_DNA"/>
</dbReference>